<feature type="transmembrane region" description="Helical" evidence="5">
    <location>
        <begin position="366"/>
        <end position="389"/>
    </location>
</feature>
<organism evidence="6">
    <name type="scientific">Salmonella enterica subsp. enterica serovar Lattenkamp</name>
    <dbReference type="NCBI Taxonomy" id="2564671"/>
    <lineage>
        <taxon>Bacteria</taxon>
        <taxon>Pseudomonadati</taxon>
        <taxon>Pseudomonadota</taxon>
        <taxon>Gammaproteobacteria</taxon>
        <taxon>Enterobacterales</taxon>
        <taxon>Enterobacteriaceae</taxon>
        <taxon>Salmonella</taxon>
    </lineage>
</organism>
<dbReference type="Pfam" id="PF01943">
    <property type="entry name" value="Polysacc_synt"/>
    <property type="match status" value="1"/>
</dbReference>
<feature type="transmembrane region" description="Helical" evidence="5">
    <location>
        <begin position="30"/>
        <end position="48"/>
    </location>
</feature>
<feature type="transmembrane region" description="Helical" evidence="5">
    <location>
        <begin position="180"/>
        <end position="204"/>
    </location>
</feature>
<evidence type="ECO:0000313" key="6">
    <source>
        <dbReference type="EMBL" id="HAE6198051.1"/>
    </source>
</evidence>
<comment type="caution">
    <text evidence="6">The sequence shown here is derived from an EMBL/GenBank/DDBJ whole genome shotgun (WGS) entry which is preliminary data.</text>
</comment>
<proteinExistence type="predicted"/>
<dbReference type="EMBL" id="DAASNA010000043">
    <property type="protein sequence ID" value="HAE6198051.1"/>
    <property type="molecule type" value="Genomic_DNA"/>
</dbReference>
<feature type="transmembrane region" description="Helical" evidence="5">
    <location>
        <begin position="121"/>
        <end position="143"/>
    </location>
</feature>
<comment type="subcellular location">
    <subcellularLocation>
        <location evidence="1">Membrane</location>
        <topology evidence="1">Multi-pass membrane protein</topology>
    </subcellularLocation>
</comment>
<keyword evidence="3 5" id="KW-1133">Transmembrane helix</keyword>
<dbReference type="GO" id="GO:0016020">
    <property type="term" value="C:membrane"/>
    <property type="evidence" value="ECO:0007669"/>
    <property type="project" value="UniProtKB-SubCell"/>
</dbReference>
<keyword evidence="2 5" id="KW-0812">Transmembrane</keyword>
<evidence type="ECO:0000256" key="2">
    <source>
        <dbReference type="ARBA" id="ARBA00022692"/>
    </source>
</evidence>
<feature type="transmembrane region" description="Helical" evidence="5">
    <location>
        <begin position="225"/>
        <end position="244"/>
    </location>
</feature>
<gene>
    <name evidence="6" type="ORF">G4I95_005373</name>
</gene>
<name>A0A734CH21_SALET</name>
<dbReference type="AlphaFoldDB" id="A0A734CH21"/>
<evidence type="ECO:0000256" key="4">
    <source>
        <dbReference type="ARBA" id="ARBA00023136"/>
    </source>
</evidence>
<feature type="transmembrane region" description="Helical" evidence="5">
    <location>
        <begin position="300"/>
        <end position="323"/>
    </location>
</feature>
<evidence type="ECO:0000256" key="3">
    <source>
        <dbReference type="ARBA" id="ARBA00022989"/>
    </source>
</evidence>
<feature type="transmembrane region" description="Helical" evidence="5">
    <location>
        <begin position="335"/>
        <end position="359"/>
    </location>
</feature>
<feature type="transmembrane region" description="Helical" evidence="5">
    <location>
        <begin position="54"/>
        <end position="79"/>
    </location>
</feature>
<dbReference type="CDD" id="cd13128">
    <property type="entry name" value="MATE_Wzx_like"/>
    <property type="match status" value="1"/>
</dbReference>
<dbReference type="InterPro" id="IPR002797">
    <property type="entry name" value="Polysacc_synth"/>
</dbReference>
<dbReference type="PANTHER" id="PTHR43424:SF1">
    <property type="entry name" value="LOCUS PUTATIVE PROTEIN 1-RELATED"/>
    <property type="match status" value="1"/>
</dbReference>
<feature type="transmembrane region" description="Helical" evidence="5">
    <location>
        <begin position="91"/>
        <end position="115"/>
    </location>
</feature>
<feature type="transmembrane region" description="Helical" evidence="5">
    <location>
        <begin position="256"/>
        <end position="279"/>
    </location>
</feature>
<feature type="transmembrane region" description="Helical" evidence="5">
    <location>
        <begin position="155"/>
        <end position="174"/>
    </location>
</feature>
<feature type="transmembrane region" description="Helical" evidence="5">
    <location>
        <begin position="395"/>
        <end position="414"/>
    </location>
</feature>
<reference evidence="6" key="1">
    <citation type="journal article" date="2018" name="Genome Biol.">
        <title>SKESA: strategic k-mer extension for scrupulous assemblies.</title>
        <authorList>
            <person name="Souvorov A."/>
            <person name="Agarwala R."/>
            <person name="Lipman D.J."/>
        </authorList>
    </citation>
    <scope>NUCLEOTIDE SEQUENCE</scope>
    <source>
        <strain evidence="6">10-8458</strain>
    </source>
</reference>
<dbReference type="PANTHER" id="PTHR43424">
    <property type="entry name" value="LOCUS PUTATIVE PROTEIN 1-RELATED"/>
    <property type="match status" value="1"/>
</dbReference>
<dbReference type="InterPro" id="IPR052556">
    <property type="entry name" value="PolySynth_Transporter"/>
</dbReference>
<evidence type="ECO:0000256" key="5">
    <source>
        <dbReference type="SAM" id="Phobius"/>
    </source>
</evidence>
<keyword evidence="4 5" id="KW-0472">Membrane</keyword>
<reference evidence="6" key="2">
    <citation type="submission" date="2018-07" db="EMBL/GenBank/DDBJ databases">
        <authorList>
            <consortium name="NCBI Pathogen Detection Project"/>
        </authorList>
    </citation>
    <scope>NUCLEOTIDE SEQUENCE</scope>
    <source>
        <strain evidence="6">10-8458</strain>
    </source>
</reference>
<protein>
    <submittedName>
        <fullName evidence="6">Flippase</fullName>
    </submittedName>
</protein>
<sequence length="434" mass="48333">MLGRYIKKININVEIKGIISNTGWLLFDKFIRLIFGLLVGVWVARYLGPDTYGQLAYVITLISFFQVVSLLGMDTILVRDIAHKKDQANEILGTAIIMRFGAGLLCLIVAVSFVGFFNGTYFAILTLLAGGSLIFQCIDTIDIWFQSQSQSKRTVIAKLCSYVVTNIIRIVLILCHAPVWGFALLLSIDALFSALALSCAYTSFKTTDKWRITLSRGKNLLRESWPFLISGISIIMYMRLDQIMIKNLLGEKSLGIYAAVLQFSLLWNFIPITLSVSLAPYIARKKKENEQAYYNAINNVFIIFSSIGWGIILTISILSPFIINFMLGSSYADGAVVLSIHVVTNLFICLGVAQSLWIVNERKGLFILYKSLTGLLVCGFSNLILIPLYGIKGAAIAAVLSQLSASMLFNLVFAKKIFLMQIKSLFLIKTITRI</sequence>
<evidence type="ECO:0000256" key="1">
    <source>
        <dbReference type="ARBA" id="ARBA00004141"/>
    </source>
</evidence>
<accession>A0A734CH21</accession>